<comment type="similarity">
    <text evidence="1">Belongs to the UPF0229 family.</text>
</comment>
<feature type="compositionally biased region" description="Gly residues" evidence="2">
    <location>
        <begin position="92"/>
        <end position="102"/>
    </location>
</feature>
<gene>
    <name evidence="3" type="ORF">F2Q65_03570</name>
</gene>
<dbReference type="InterPro" id="IPR006698">
    <property type="entry name" value="UPF0229"/>
</dbReference>
<reference evidence="3 4" key="1">
    <citation type="submission" date="2019-09" db="EMBL/GenBank/DDBJ databases">
        <title>Whole-genome sequence of the purple sulfur bacterium Thiohalocapsa marina DSM 19078.</title>
        <authorList>
            <person name="Kyndt J.A."/>
            <person name="Meyer T.E."/>
        </authorList>
    </citation>
    <scope>NUCLEOTIDE SEQUENCE [LARGE SCALE GENOMIC DNA]</scope>
    <source>
        <strain evidence="3 4">DSM 19078</strain>
    </source>
</reference>
<dbReference type="Proteomes" id="UP000322981">
    <property type="component" value="Unassembled WGS sequence"/>
</dbReference>
<protein>
    <recommendedName>
        <fullName evidence="1">UPF0229 protein F2Q65_03570</fullName>
    </recommendedName>
</protein>
<proteinExistence type="inferred from homology"/>
<dbReference type="RefSeq" id="WP_150090489.1">
    <property type="nucleotide sequence ID" value="NZ_JBFUOH010000127.1"/>
</dbReference>
<dbReference type="SUPFAM" id="SSF53300">
    <property type="entry name" value="vWA-like"/>
    <property type="match status" value="1"/>
</dbReference>
<dbReference type="Pfam" id="PF04285">
    <property type="entry name" value="DUF444"/>
    <property type="match status" value="1"/>
</dbReference>
<feature type="region of interest" description="Disordered" evidence="2">
    <location>
        <begin position="41"/>
        <end position="111"/>
    </location>
</feature>
<evidence type="ECO:0000313" key="4">
    <source>
        <dbReference type="Proteomes" id="UP000322981"/>
    </source>
</evidence>
<dbReference type="NCBIfam" id="NF003708">
    <property type="entry name" value="PRK05325.1-3"/>
    <property type="match status" value="1"/>
</dbReference>
<organism evidence="3 4">
    <name type="scientific">Thiohalocapsa marina</name>
    <dbReference type="NCBI Taxonomy" id="424902"/>
    <lineage>
        <taxon>Bacteria</taxon>
        <taxon>Pseudomonadati</taxon>
        <taxon>Pseudomonadota</taxon>
        <taxon>Gammaproteobacteria</taxon>
        <taxon>Chromatiales</taxon>
        <taxon>Chromatiaceae</taxon>
        <taxon>Thiohalocapsa</taxon>
    </lineage>
</organism>
<dbReference type="EMBL" id="VWXX01000003">
    <property type="protein sequence ID" value="KAA6186979.1"/>
    <property type="molecule type" value="Genomic_DNA"/>
</dbReference>
<evidence type="ECO:0000256" key="2">
    <source>
        <dbReference type="SAM" id="MobiDB-lite"/>
    </source>
</evidence>
<dbReference type="HAMAP" id="MF_01232">
    <property type="entry name" value="UPF0229"/>
    <property type="match status" value="1"/>
</dbReference>
<accession>A0A5M8FT54</accession>
<dbReference type="OrthoDB" id="9788289at2"/>
<dbReference type="PANTHER" id="PTHR30510">
    <property type="entry name" value="UPF0229 PROTEIN YEAH"/>
    <property type="match status" value="1"/>
</dbReference>
<dbReference type="NCBIfam" id="NF003707">
    <property type="entry name" value="PRK05325.1-2"/>
    <property type="match status" value="1"/>
</dbReference>
<comment type="caution">
    <text evidence="3">The sequence shown here is derived from an EMBL/GenBank/DDBJ whole genome shotgun (WGS) entry which is preliminary data.</text>
</comment>
<dbReference type="PANTHER" id="PTHR30510:SF2">
    <property type="entry name" value="UPF0229 PROTEIN YEAH"/>
    <property type="match status" value="1"/>
</dbReference>
<name>A0A5M8FT54_9GAMM</name>
<keyword evidence="4" id="KW-1185">Reference proteome</keyword>
<sequence>MSHFIDRRLGSKNKSTVNRQRFLKRYKSQLKRAVSDAVNRRSITDMEGGEQVGIPSRDISEPTFQHGQGGRRDMVHPGNREFEAGDRVQRPEGGGSGSGSGQGRASKDGRGEDDFVFQLSREEFLDLLFDDLELPNLVRNQLLGATEFKTVRAGYTTDGSPSNIDVVRSLKGAIGRRTALGAPHRRRVRELEAALEQLLADGVAETDARVVALREEIDRLKSRIAALPFIDTFDLRYQSFTRQPEPTSKAVMLCIMDVSGSMDQLRKNLAKRFFILLYLFLQRNYDRIDVVFIRHHTIAQEVDEQEFFYSRETGGTVVSSALNLAYEVISERYASGSWNIYAAQASDGDNWDSDSSICRELLINRLMPLMRYYAYVEITPRQHQSLWYAYQDVKAAHPHFAMEAIDGAEDIYPVFRELFRRQDA</sequence>
<evidence type="ECO:0000313" key="3">
    <source>
        <dbReference type="EMBL" id="KAA6186979.1"/>
    </source>
</evidence>
<dbReference type="AlphaFoldDB" id="A0A5M8FT54"/>
<evidence type="ECO:0000256" key="1">
    <source>
        <dbReference type="HAMAP-Rule" id="MF_01232"/>
    </source>
</evidence>
<feature type="compositionally biased region" description="Basic and acidic residues" evidence="2">
    <location>
        <begin position="70"/>
        <end position="90"/>
    </location>
</feature>
<dbReference type="InterPro" id="IPR036465">
    <property type="entry name" value="vWFA_dom_sf"/>
</dbReference>